<dbReference type="InterPro" id="IPR036890">
    <property type="entry name" value="HATPase_C_sf"/>
</dbReference>
<dbReference type="CDD" id="cd00130">
    <property type="entry name" value="PAS"/>
    <property type="match status" value="1"/>
</dbReference>
<evidence type="ECO:0000313" key="10">
    <source>
        <dbReference type="Proteomes" id="UP000612362"/>
    </source>
</evidence>
<keyword evidence="5" id="KW-0418">Kinase</keyword>
<dbReference type="EMBL" id="BNJF01000001">
    <property type="protein sequence ID" value="GHO44722.1"/>
    <property type="molecule type" value="Genomic_DNA"/>
</dbReference>
<dbReference type="PANTHER" id="PTHR43711">
    <property type="entry name" value="TWO-COMPONENT HISTIDINE KINASE"/>
    <property type="match status" value="1"/>
</dbReference>
<dbReference type="SUPFAM" id="SSF55785">
    <property type="entry name" value="PYP-like sensor domain (PAS domain)"/>
    <property type="match status" value="1"/>
</dbReference>
<dbReference type="InterPro" id="IPR004358">
    <property type="entry name" value="Sig_transdc_His_kin-like_C"/>
</dbReference>
<dbReference type="InterPro" id="IPR005467">
    <property type="entry name" value="His_kinase_dom"/>
</dbReference>
<evidence type="ECO:0000256" key="3">
    <source>
        <dbReference type="ARBA" id="ARBA00022553"/>
    </source>
</evidence>
<protein>
    <recommendedName>
        <fullName evidence="2">histidine kinase</fullName>
        <ecNumber evidence="2">2.7.13.3</ecNumber>
    </recommendedName>
</protein>
<dbReference type="GO" id="GO:0000155">
    <property type="term" value="F:phosphorelay sensor kinase activity"/>
    <property type="evidence" value="ECO:0007669"/>
    <property type="project" value="InterPro"/>
</dbReference>
<dbReference type="Pfam" id="PF08448">
    <property type="entry name" value="PAS_4"/>
    <property type="match status" value="1"/>
</dbReference>
<organism evidence="9 10">
    <name type="scientific">Ktedonospora formicarum</name>
    <dbReference type="NCBI Taxonomy" id="2778364"/>
    <lineage>
        <taxon>Bacteria</taxon>
        <taxon>Bacillati</taxon>
        <taxon>Chloroflexota</taxon>
        <taxon>Ktedonobacteria</taxon>
        <taxon>Ktedonobacterales</taxon>
        <taxon>Ktedonobacteraceae</taxon>
        <taxon>Ktedonospora</taxon>
    </lineage>
</organism>
<evidence type="ECO:0000313" key="9">
    <source>
        <dbReference type="EMBL" id="GHO44722.1"/>
    </source>
</evidence>
<dbReference type="SUPFAM" id="SSF55874">
    <property type="entry name" value="ATPase domain of HSP90 chaperone/DNA topoisomerase II/histidine kinase"/>
    <property type="match status" value="1"/>
</dbReference>
<keyword evidence="4" id="KW-0808">Transferase</keyword>
<dbReference type="InterPro" id="IPR013656">
    <property type="entry name" value="PAS_4"/>
</dbReference>
<dbReference type="Gene3D" id="1.10.287.130">
    <property type="match status" value="1"/>
</dbReference>
<feature type="region of interest" description="Disordered" evidence="7">
    <location>
        <begin position="1"/>
        <end position="31"/>
    </location>
</feature>
<dbReference type="CDD" id="cd00082">
    <property type="entry name" value="HisKA"/>
    <property type="match status" value="1"/>
</dbReference>
<comment type="caution">
    <text evidence="9">The sequence shown here is derived from an EMBL/GenBank/DDBJ whole genome shotgun (WGS) entry which is preliminary data.</text>
</comment>
<keyword evidence="3" id="KW-0597">Phosphoprotein</keyword>
<dbReference type="Gene3D" id="3.30.450.20">
    <property type="entry name" value="PAS domain"/>
    <property type="match status" value="1"/>
</dbReference>
<evidence type="ECO:0000256" key="5">
    <source>
        <dbReference type="ARBA" id="ARBA00022777"/>
    </source>
</evidence>
<feature type="compositionally biased region" description="Basic and acidic residues" evidence="7">
    <location>
        <begin position="1"/>
        <end position="23"/>
    </location>
</feature>
<dbReference type="InterPro" id="IPR050736">
    <property type="entry name" value="Sensor_HK_Regulatory"/>
</dbReference>
<comment type="catalytic activity">
    <reaction evidence="1">
        <text>ATP + protein L-histidine = ADP + protein N-phospho-L-histidine.</text>
        <dbReference type="EC" id="2.7.13.3"/>
    </reaction>
</comment>
<evidence type="ECO:0000259" key="8">
    <source>
        <dbReference type="PROSITE" id="PS50109"/>
    </source>
</evidence>
<keyword evidence="10" id="KW-1185">Reference proteome</keyword>
<dbReference type="PROSITE" id="PS50109">
    <property type="entry name" value="HIS_KIN"/>
    <property type="match status" value="1"/>
</dbReference>
<evidence type="ECO:0000256" key="6">
    <source>
        <dbReference type="ARBA" id="ARBA00023012"/>
    </source>
</evidence>
<proteinExistence type="predicted"/>
<dbReference type="InterPro" id="IPR036097">
    <property type="entry name" value="HisK_dim/P_sf"/>
</dbReference>
<dbReference type="CDD" id="cd00075">
    <property type="entry name" value="HATPase"/>
    <property type="match status" value="1"/>
</dbReference>
<dbReference type="SMART" id="SM00388">
    <property type="entry name" value="HisKA"/>
    <property type="match status" value="1"/>
</dbReference>
<dbReference type="NCBIfam" id="TIGR00229">
    <property type="entry name" value="sensory_box"/>
    <property type="match status" value="1"/>
</dbReference>
<dbReference type="PRINTS" id="PR00344">
    <property type="entry name" value="BCTRLSENSOR"/>
</dbReference>
<name>A0A8J3I1W3_9CHLR</name>
<sequence>MRKRMQKQDQQKEPGRESAREDTSTSTELGRSGIKVVSRIERDEVLNALIEHSSDAIMVLDEQFLVRESNPAARTMLKLPRDEEMGWKCREVLRCKNLNRMELCGTSSCPLTRALQQHGPLPNEELVVGSQRESFCEVSASVTPVDASDGRGAVFTVRDLSALKVASQVRANFVSMVSHELRTPLNSVHGFIELLLQGHMGELTEEQRLYLGYTQEGVQQLISIVEDILFMTRSDLGQFETRQQGVQLYELVRLVTRNLQPQALKAGVALVLAIPQETPLLYIDPQRIKQVLNNLIANAIKYTPPGGSVTVTAREHDAHFQMITVTDTGYGIPLEDRPHIFERFYQSNHSQQSKMGGYGLGLAIARLIVEQHGGTISFDTALEKGSSFYFTLPIYEGARQDTL</sequence>
<gene>
    <name evidence="9" type="ORF">KSX_28850</name>
</gene>
<dbReference type="InterPro" id="IPR003661">
    <property type="entry name" value="HisK_dim/P_dom"/>
</dbReference>
<dbReference type="AlphaFoldDB" id="A0A8J3I1W3"/>
<dbReference type="InterPro" id="IPR035965">
    <property type="entry name" value="PAS-like_dom_sf"/>
</dbReference>
<dbReference type="InterPro" id="IPR000014">
    <property type="entry name" value="PAS"/>
</dbReference>
<dbReference type="PANTHER" id="PTHR43711:SF1">
    <property type="entry name" value="HISTIDINE KINASE 1"/>
    <property type="match status" value="1"/>
</dbReference>
<reference evidence="9" key="1">
    <citation type="submission" date="2020-10" db="EMBL/GenBank/DDBJ databases">
        <title>Taxonomic study of unclassified bacteria belonging to the class Ktedonobacteria.</title>
        <authorList>
            <person name="Yabe S."/>
            <person name="Wang C.M."/>
            <person name="Zheng Y."/>
            <person name="Sakai Y."/>
            <person name="Cavaletti L."/>
            <person name="Monciardini P."/>
            <person name="Donadio S."/>
        </authorList>
    </citation>
    <scope>NUCLEOTIDE SEQUENCE</scope>
    <source>
        <strain evidence="9">SOSP1-1</strain>
    </source>
</reference>
<evidence type="ECO:0000256" key="7">
    <source>
        <dbReference type="SAM" id="MobiDB-lite"/>
    </source>
</evidence>
<accession>A0A8J3I1W3</accession>
<dbReference type="Pfam" id="PF02518">
    <property type="entry name" value="HATPase_c"/>
    <property type="match status" value="1"/>
</dbReference>
<dbReference type="EC" id="2.7.13.3" evidence="2"/>
<evidence type="ECO:0000256" key="1">
    <source>
        <dbReference type="ARBA" id="ARBA00000085"/>
    </source>
</evidence>
<feature type="domain" description="Histidine kinase" evidence="8">
    <location>
        <begin position="176"/>
        <end position="396"/>
    </location>
</feature>
<dbReference type="Gene3D" id="3.30.565.10">
    <property type="entry name" value="Histidine kinase-like ATPase, C-terminal domain"/>
    <property type="match status" value="1"/>
</dbReference>
<keyword evidence="6" id="KW-0902">Two-component regulatory system</keyword>
<evidence type="ECO:0000256" key="4">
    <source>
        <dbReference type="ARBA" id="ARBA00022679"/>
    </source>
</evidence>
<evidence type="ECO:0000256" key="2">
    <source>
        <dbReference type="ARBA" id="ARBA00012438"/>
    </source>
</evidence>
<dbReference type="InterPro" id="IPR003594">
    <property type="entry name" value="HATPase_dom"/>
</dbReference>
<dbReference type="SMART" id="SM00387">
    <property type="entry name" value="HATPase_c"/>
    <property type="match status" value="1"/>
</dbReference>
<dbReference type="SUPFAM" id="SSF47384">
    <property type="entry name" value="Homodimeric domain of signal transducing histidine kinase"/>
    <property type="match status" value="1"/>
</dbReference>
<dbReference type="Proteomes" id="UP000612362">
    <property type="component" value="Unassembled WGS sequence"/>
</dbReference>
<dbReference type="FunFam" id="3.30.565.10:FF:000006">
    <property type="entry name" value="Sensor histidine kinase WalK"/>
    <property type="match status" value="1"/>
</dbReference>
<dbReference type="Pfam" id="PF00512">
    <property type="entry name" value="HisKA"/>
    <property type="match status" value="1"/>
</dbReference>